<dbReference type="GO" id="GO:0016740">
    <property type="term" value="F:transferase activity"/>
    <property type="evidence" value="ECO:0007669"/>
    <property type="project" value="UniProtKB-KW"/>
</dbReference>
<dbReference type="EMBL" id="CP053921">
    <property type="protein sequence ID" value="QKG72333.1"/>
    <property type="molecule type" value="Genomic_DNA"/>
</dbReference>
<dbReference type="KEGG" id="emv:HQR01_13700"/>
<keyword evidence="1" id="KW-0808">Transferase</keyword>
<name>A0A7D3XIS4_9SPHN</name>
<gene>
    <name evidence="1" type="ORF">HQR01_13700</name>
</gene>
<dbReference type="Gene3D" id="3.40.630.30">
    <property type="match status" value="1"/>
</dbReference>
<proteinExistence type="predicted"/>
<protein>
    <submittedName>
        <fullName evidence="1">GNAT family N-acetyltransferase</fullName>
    </submittedName>
</protein>
<dbReference type="SUPFAM" id="SSF55729">
    <property type="entry name" value="Acyl-CoA N-acyltransferases (Nat)"/>
    <property type="match status" value="1"/>
</dbReference>
<evidence type="ECO:0000313" key="1">
    <source>
        <dbReference type="EMBL" id="QKG72333.1"/>
    </source>
</evidence>
<sequence length="176" mass="19986">MRLGQVQTITQPSFGRISFHRLEEIPRAVLLDHMRDPRIAKHLPLLTGEWDLATVDGFVAAKAKCWDDDGLGHWAIHYDGEYAGWGGFQKEGRDWDFGLVLHPDHFSKGREIAAASFDWLARETTVNEVTFLLPLSRSPRALMRMGAQPTGIVEHAGVQFTRWAWQVGARQELHCK</sequence>
<dbReference type="Proteomes" id="UP000504693">
    <property type="component" value="Chromosome"/>
</dbReference>
<keyword evidence="2" id="KW-1185">Reference proteome</keyword>
<organism evidence="1 2">
    <name type="scientific">Erythrobacter mangrovi</name>
    <dbReference type="NCBI Taxonomy" id="2739433"/>
    <lineage>
        <taxon>Bacteria</taxon>
        <taxon>Pseudomonadati</taxon>
        <taxon>Pseudomonadota</taxon>
        <taxon>Alphaproteobacteria</taxon>
        <taxon>Sphingomonadales</taxon>
        <taxon>Erythrobacteraceae</taxon>
        <taxon>Erythrobacter/Porphyrobacter group</taxon>
        <taxon>Erythrobacter</taxon>
    </lineage>
</organism>
<evidence type="ECO:0000313" key="2">
    <source>
        <dbReference type="Proteomes" id="UP000504693"/>
    </source>
</evidence>
<dbReference type="AlphaFoldDB" id="A0A7D3XIS4"/>
<reference evidence="1 2" key="1">
    <citation type="submission" date="2020-05" db="EMBL/GenBank/DDBJ databases">
        <title>Erythrobacter mangrovi sp. nov., isolated from rhizosphere soil of mangrove plant (Kandelia candel).</title>
        <authorList>
            <person name="Ye Y.H."/>
        </authorList>
    </citation>
    <scope>NUCLEOTIDE SEQUENCE [LARGE SCALE GENOMIC DNA]</scope>
    <source>
        <strain evidence="1 2">EB310</strain>
    </source>
</reference>
<accession>A0A7D3XIS4</accession>
<dbReference type="InterPro" id="IPR016181">
    <property type="entry name" value="Acyl_CoA_acyltransferase"/>
</dbReference>